<name>A0ACD4NMN9_9HYPH</name>
<dbReference type="EMBL" id="CP113520">
    <property type="protein sequence ID" value="WAJ28048.1"/>
    <property type="molecule type" value="Genomic_DNA"/>
</dbReference>
<gene>
    <name evidence="1" type="ORF">OXU80_25010</name>
</gene>
<keyword evidence="2" id="KW-1185">Reference proteome</keyword>
<evidence type="ECO:0000313" key="1">
    <source>
        <dbReference type="EMBL" id="WAJ28048.1"/>
    </source>
</evidence>
<sequence>MSAKNRREIGLAVIGCGTIGRIRAMIAHDYPGIGWIGLCDVREDVGRKLAEDCGADFFTTDLEELVARPEVNAVIVATDENNHVRPTLAAAERGHALFTEKPLATDASESASILGAIEAAGVDAVVGYTQRFRRRFLAVKERLQTGQIGEVHSVVTRAFMNRMVPIATLRNTNNRASLTPMVVSGTHSLDMSLWLMEGKKPVSVYARSTDKVLGAIGTKDSTFGIFEFDDGTIWSMNISWGLPEIWPGSVYGLEIGIVGTKGVIDIEDTHRDLVLASEIAQGAGYSPDGWSPGQPRHVDFLTSYPPGDLHLGQLWGPMREETVSWYQRLCTGQKTPHASAADGHRNLLLTMAMDLSARTGRPVPLPVSAEDLRQG</sequence>
<protein>
    <submittedName>
        <fullName evidence="1">Gfo/Idh/MocA family oxidoreductase</fullName>
    </submittedName>
</protein>
<accession>A0ACD4NMN9</accession>
<proteinExistence type="predicted"/>
<dbReference type="Proteomes" id="UP001163223">
    <property type="component" value="Chromosome"/>
</dbReference>
<evidence type="ECO:0000313" key="2">
    <source>
        <dbReference type="Proteomes" id="UP001163223"/>
    </source>
</evidence>
<reference evidence="1" key="1">
    <citation type="submission" date="2022-11" db="EMBL/GenBank/DDBJ databases">
        <title>beta-Carotene-producing bacterium, Jeongeuplla avenae sp. nov., alleviates the salt stress of Arabidopsis seedlings.</title>
        <authorList>
            <person name="Jiang L."/>
            <person name="Lee J."/>
        </authorList>
    </citation>
    <scope>NUCLEOTIDE SEQUENCE</scope>
    <source>
        <strain evidence="1">DY_R2A_6</strain>
    </source>
</reference>
<organism evidence="1 2">
    <name type="scientific">Antarcticirhabdus aurantiaca</name>
    <dbReference type="NCBI Taxonomy" id="2606717"/>
    <lineage>
        <taxon>Bacteria</taxon>
        <taxon>Pseudomonadati</taxon>
        <taxon>Pseudomonadota</taxon>
        <taxon>Alphaproteobacteria</taxon>
        <taxon>Hyphomicrobiales</taxon>
        <taxon>Aurantimonadaceae</taxon>
        <taxon>Antarcticirhabdus</taxon>
    </lineage>
</organism>